<dbReference type="EMBL" id="JABSTR010000002">
    <property type="protein sequence ID" value="KAH9363561.1"/>
    <property type="molecule type" value="Genomic_DNA"/>
</dbReference>
<keyword evidence="3" id="KW-1185">Reference proteome</keyword>
<evidence type="ECO:0000259" key="1">
    <source>
        <dbReference type="Pfam" id="PF05188"/>
    </source>
</evidence>
<gene>
    <name evidence="2" type="ORF">HPB48_005906</name>
</gene>
<organism evidence="2 3">
    <name type="scientific">Haemaphysalis longicornis</name>
    <name type="common">Bush tick</name>
    <dbReference type="NCBI Taxonomy" id="44386"/>
    <lineage>
        <taxon>Eukaryota</taxon>
        <taxon>Metazoa</taxon>
        <taxon>Ecdysozoa</taxon>
        <taxon>Arthropoda</taxon>
        <taxon>Chelicerata</taxon>
        <taxon>Arachnida</taxon>
        <taxon>Acari</taxon>
        <taxon>Parasitiformes</taxon>
        <taxon>Ixodida</taxon>
        <taxon>Ixodoidea</taxon>
        <taxon>Ixodidae</taxon>
        <taxon>Haemaphysalinae</taxon>
        <taxon>Haemaphysalis</taxon>
    </lineage>
</organism>
<name>A0A9J6FMS0_HAELO</name>
<evidence type="ECO:0000313" key="2">
    <source>
        <dbReference type="EMBL" id="KAH9363561.1"/>
    </source>
</evidence>
<dbReference type="Proteomes" id="UP000821853">
    <property type="component" value="Chromosome 10"/>
</dbReference>
<dbReference type="AlphaFoldDB" id="A0A9J6FMS0"/>
<sequence length="154" mass="17329">MASFDIRNPELVLAQFPDNRMYTNTIMKLQVLDPYELILPKTVLEGSSMPQLYHQLRQEIPLTEVVSLPRKLFSENAGIQCIRNLCVPEYSSVETEVVNKFYALSATAALIHYVEVMQNIACTAHSVKVTFSTGDGVARIGRGHCFMSSHRSLH</sequence>
<dbReference type="GO" id="GO:0030983">
    <property type="term" value="F:mismatched DNA binding"/>
    <property type="evidence" value="ECO:0007669"/>
    <property type="project" value="InterPro"/>
</dbReference>
<feature type="domain" description="DNA mismatch repair protein MutS connector" evidence="1">
    <location>
        <begin position="1"/>
        <end position="119"/>
    </location>
</feature>
<dbReference type="Gene3D" id="3.30.420.110">
    <property type="entry name" value="MutS, connector domain"/>
    <property type="match status" value="1"/>
</dbReference>
<evidence type="ECO:0000313" key="3">
    <source>
        <dbReference type="Proteomes" id="UP000821853"/>
    </source>
</evidence>
<dbReference type="VEuPathDB" id="VectorBase:HLOH_049912"/>
<proteinExistence type="predicted"/>
<reference evidence="2 3" key="1">
    <citation type="journal article" date="2020" name="Cell">
        <title>Large-Scale Comparative Analyses of Tick Genomes Elucidate Their Genetic Diversity and Vector Capacities.</title>
        <authorList>
            <consortium name="Tick Genome and Microbiome Consortium (TIGMIC)"/>
            <person name="Jia N."/>
            <person name="Wang J."/>
            <person name="Shi W."/>
            <person name="Du L."/>
            <person name="Sun Y."/>
            <person name="Zhan W."/>
            <person name="Jiang J.F."/>
            <person name="Wang Q."/>
            <person name="Zhang B."/>
            <person name="Ji P."/>
            <person name="Bell-Sakyi L."/>
            <person name="Cui X.M."/>
            <person name="Yuan T.T."/>
            <person name="Jiang B.G."/>
            <person name="Yang W.F."/>
            <person name="Lam T.T."/>
            <person name="Chang Q.C."/>
            <person name="Ding S.J."/>
            <person name="Wang X.J."/>
            <person name="Zhu J.G."/>
            <person name="Ruan X.D."/>
            <person name="Zhao L."/>
            <person name="Wei J.T."/>
            <person name="Ye R.Z."/>
            <person name="Que T.C."/>
            <person name="Du C.H."/>
            <person name="Zhou Y.H."/>
            <person name="Cheng J.X."/>
            <person name="Dai P.F."/>
            <person name="Guo W.B."/>
            <person name="Han X.H."/>
            <person name="Huang E.J."/>
            <person name="Li L.F."/>
            <person name="Wei W."/>
            <person name="Gao Y.C."/>
            <person name="Liu J.Z."/>
            <person name="Shao H.Z."/>
            <person name="Wang X."/>
            <person name="Wang C.C."/>
            <person name="Yang T.C."/>
            <person name="Huo Q.B."/>
            <person name="Li W."/>
            <person name="Chen H.Y."/>
            <person name="Chen S.E."/>
            <person name="Zhou L.G."/>
            <person name="Ni X.B."/>
            <person name="Tian J.H."/>
            <person name="Sheng Y."/>
            <person name="Liu T."/>
            <person name="Pan Y.S."/>
            <person name="Xia L.Y."/>
            <person name="Li J."/>
            <person name="Zhao F."/>
            <person name="Cao W.C."/>
        </authorList>
    </citation>
    <scope>NUCLEOTIDE SEQUENCE [LARGE SCALE GENOMIC DNA]</scope>
    <source>
        <strain evidence="2">HaeL-2018</strain>
    </source>
</reference>
<dbReference type="GO" id="GO:0005524">
    <property type="term" value="F:ATP binding"/>
    <property type="evidence" value="ECO:0007669"/>
    <property type="project" value="InterPro"/>
</dbReference>
<dbReference type="OrthoDB" id="10252754at2759"/>
<comment type="caution">
    <text evidence="2">The sequence shown here is derived from an EMBL/GenBank/DDBJ whole genome shotgun (WGS) entry which is preliminary data.</text>
</comment>
<protein>
    <recommendedName>
        <fullName evidence="1">DNA mismatch repair protein MutS connector domain-containing protein</fullName>
    </recommendedName>
</protein>
<accession>A0A9J6FMS0</accession>
<dbReference type="InterPro" id="IPR007860">
    <property type="entry name" value="DNA_mmatch_repair_MutS_con_dom"/>
</dbReference>
<dbReference type="InterPro" id="IPR036678">
    <property type="entry name" value="MutS_con_dom_sf"/>
</dbReference>
<dbReference type="GO" id="GO:0006298">
    <property type="term" value="P:mismatch repair"/>
    <property type="evidence" value="ECO:0007669"/>
    <property type="project" value="InterPro"/>
</dbReference>
<dbReference type="Pfam" id="PF05188">
    <property type="entry name" value="MutS_II"/>
    <property type="match status" value="1"/>
</dbReference>